<evidence type="ECO:0000256" key="3">
    <source>
        <dbReference type="ARBA" id="ARBA00022553"/>
    </source>
</evidence>
<dbReference type="InterPro" id="IPR036890">
    <property type="entry name" value="HATPase_C_sf"/>
</dbReference>
<dbReference type="PANTHER" id="PTHR45453">
    <property type="entry name" value="PHOSPHATE REGULON SENSOR PROTEIN PHOR"/>
    <property type="match status" value="1"/>
</dbReference>
<keyword evidence="4" id="KW-0808">Transferase</keyword>
<evidence type="ECO:0000313" key="9">
    <source>
        <dbReference type="EMBL" id="OQP59184.1"/>
    </source>
</evidence>
<dbReference type="InterPro" id="IPR004358">
    <property type="entry name" value="Sig_transdc_His_kin-like_C"/>
</dbReference>
<evidence type="ECO:0000259" key="8">
    <source>
        <dbReference type="PROSITE" id="PS50109"/>
    </source>
</evidence>
<dbReference type="Pfam" id="PF02518">
    <property type="entry name" value="HATPase_c"/>
    <property type="match status" value="1"/>
</dbReference>
<organism evidence="9 10">
    <name type="scientific">Niastella vici</name>
    <dbReference type="NCBI Taxonomy" id="1703345"/>
    <lineage>
        <taxon>Bacteria</taxon>
        <taxon>Pseudomonadati</taxon>
        <taxon>Bacteroidota</taxon>
        <taxon>Chitinophagia</taxon>
        <taxon>Chitinophagales</taxon>
        <taxon>Chitinophagaceae</taxon>
        <taxon>Niastella</taxon>
    </lineage>
</organism>
<reference evidence="9 10" key="1">
    <citation type="submission" date="2016-03" db="EMBL/GenBank/DDBJ databases">
        <title>Niastella vici sp. nov., isolated from farmland soil.</title>
        <authorList>
            <person name="Chen L."/>
            <person name="Wang D."/>
            <person name="Yang S."/>
            <person name="Wang G."/>
        </authorList>
    </citation>
    <scope>NUCLEOTIDE SEQUENCE [LARGE SCALE GENOMIC DNA]</scope>
    <source>
        <strain evidence="9 10">DJ57</strain>
    </source>
</reference>
<dbReference type="PROSITE" id="PS50109">
    <property type="entry name" value="HIS_KIN"/>
    <property type="match status" value="1"/>
</dbReference>
<accession>A0A1V9FLF7</accession>
<evidence type="ECO:0000256" key="6">
    <source>
        <dbReference type="ARBA" id="ARBA00023012"/>
    </source>
</evidence>
<evidence type="ECO:0000256" key="5">
    <source>
        <dbReference type="ARBA" id="ARBA00022777"/>
    </source>
</evidence>
<evidence type="ECO:0000256" key="7">
    <source>
        <dbReference type="SAM" id="Phobius"/>
    </source>
</evidence>
<dbReference type="InterPro" id="IPR036097">
    <property type="entry name" value="HisK_dim/P_sf"/>
</dbReference>
<keyword evidence="5" id="KW-0418">Kinase</keyword>
<dbReference type="GO" id="GO:0016036">
    <property type="term" value="P:cellular response to phosphate starvation"/>
    <property type="evidence" value="ECO:0007669"/>
    <property type="project" value="TreeGrafter"/>
</dbReference>
<feature type="transmembrane region" description="Helical" evidence="7">
    <location>
        <begin position="21"/>
        <end position="40"/>
    </location>
</feature>
<dbReference type="InterPro" id="IPR050351">
    <property type="entry name" value="BphY/WalK/GraS-like"/>
</dbReference>
<dbReference type="FunFam" id="3.30.565.10:FF:000006">
    <property type="entry name" value="Sensor histidine kinase WalK"/>
    <property type="match status" value="1"/>
</dbReference>
<protein>
    <recommendedName>
        <fullName evidence="2">histidine kinase</fullName>
        <ecNumber evidence="2">2.7.13.3</ecNumber>
    </recommendedName>
</protein>
<dbReference type="Gene3D" id="1.10.287.130">
    <property type="match status" value="1"/>
</dbReference>
<dbReference type="AlphaFoldDB" id="A0A1V9FLF7"/>
<dbReference type="STRING" id="1703345.A3860_38400"/>
<sequence length="437" mass="50597">MGSNFAYRSLSDFMRSSTLRWLVLVASLLIMLIIAVQLFWLNKVYSFEQRTFHTNVVKSIRGLYEDIELVDTRAMDLAELIENPSTDYFLFRIDNAYSEDSIASYVRHELNDFDVLTDAYIAYFAPGHTKYINPTYIPTAASRYERGEINLSLYKRNYNYGLLYFPHRNKYVLQQMNFWFISSAVLFIVLVGLAVILFFFYRQRFLAEVQKDFVNNFTHEFKTPLAVMKISAEVLLQDKITTQPERLKKYATIVENQTQHLQEQVERLLQIARSDRKDLPIQKNLVPLKDLIEQAVTKMQPLIDEKNAEVDIPIDEEHNIELYADRAHLELAIVNLLENALKFSIKPHIIVSAGHEDGNIYISVKDNGIGIEKKYQKRLFKKFYRVPTGDVHNVKGFGLGLNFVKRIIDAHHGSIKINSLPGIGTEFRLILPATVNS</sequence>
<keyword evidence="7" id="KW-0472">Membrane</keyword>
<dbReference type="EC" id="2.7.13.3" evidence="2"/>
<dbReference type="PRINTS" id="PR00344">
    <property type="entry name" value="BCTRLSENSOR"/>
</dbReference>
<keyword evidence="7" id="KW-0812">Transmembrane</keyword>
<keyword evidence="7" id="KW-1133">Transmembrane helix</keyword>
<dbReference type="CDD" id="cd00075">
    <property type="entry name" value="HATPase"/>
    <property type="match status" value="1"/>
</dbReference>
<dbReference type="GO" id="GO:0004721">
    <property type="term" value="F:phosphoprotein phosphatase activity"/>
    <property type="evidence" value="ECO:0007669"/>
    <property type="project" value="TreeGrafter"/>
</dbReference>
<dbReference type="Pfam" id="PF00512">
    <property type="entry name" value="HisKA"/>
    <property type="match status" value="1"/>
</dbReference>
<dbReference type="GO" id="GO:0000155">
    <property type="term" value="F:phosphorelay sensor kinase activity"/>
    <property type="evidence" value="ECO:0007669"/>
    <property type="project" value="InterPro"/>
</dbReference>
<dbReference type="InterPro" id="IPR005467">
    <property type="entry name" value="His_kinase_dom"/>
</dbReference>
<dbReference type="PANTHER" id="PTHR45453:SF1">
    <property type="entry name" value="PHOSPHATE REGULON SENSOR PROTEIN PHOR"/>
    <property type="match status" value="1"/>
</dbReference>
<comment type="catalytic activity">
    <reaction evidence="1">
        <text>ATP + protein L-histidine = ADP + protein N-phospho-L-histidine.</text>
        <dbReference type="EC" id="2.7.13.3"/>
    </reaction>
</comment>
<dbReference type="EMBL" id="LVYD01000085">
    <property type="protein sequence ID" value="OQP59184.1"/>
    <property type="molecule type" value="Genomic_DNA"/>
</dbReference>
<gene>
    <name evidence="9" type="ORF">A3860_38400</name>
</gene>
<evidence type="ECO:0000256" key="1">
    <source>
        <dbReference type="ARBA" id="ARBA00000085"/>
    </source>
</evidence>
<feature type="domain" description="Histidine kinase" evidence="8">
    <location>
        <begin position="216"/>
        <end position="435"/>
    </location>
</feature>
<keyword evidence="6" id="KW-0902">Two-component regulatory system</keyword>
<dbReference type="SMART" id="SM00387">
    <property type="entry name" value="HATPase_c"/>
    <property type="match status" value="1"/>
</dbReference>
<name>A0A1V9FLF7_9BACT</name>
<evidence type="ECO:0000313" key="10">
    <source>
        <dbReference type="Proteomes" id="UP000192796"/>
    </source>
</evidence>
<dbReference type="InterPro" id="IPR003661">
    <property type="entry name" value="HisK_dim/P_dom"/>
</dbReference>
<evidence type="ECO:0000256" key="2">
    <source>
        <dbReference type="ARBA" id="ARBA00012438"/>
    </source>
</evidence>
<proteinExistence type="predicted"/>
<dbReference type="SUPFAM" id="SSF47384">
    <property type="entry name" value="Homodimeric domain of signal transducing histidine kinase"/>
    <property type="match status" value="1"/>
</dbReference>
<dbReference type="SUPFAM" id="SSF55874">
    <property type="entry name" value="ATPase domain of HSP90 chaperone/DNA topoisomerase II/histidine kinase"/>
    <property type="match status" value="1"/>
</dbReference>
<dbReference type="Proteomes" id="UP000192796">
    <property type="component" value="Unassembled WGS sequence"/>
</dbReference>
<comment type="caution">
    <text evidence="9">The sequence shown here is derived from an EMBL/GenBank/DDBJ whole genome shotgun (WGS) entry which is preliminary data.</text>
</comment>
<dbReference type="GO" id="GO:0005886">
    <property type="term" value="C:plasma membrane"/>
    <property type="evidence" value="ECO:0007669"/>
    <property type="project" value="TreeGrafter"/>
</dbReference>
<dbReference type="InterPro" id="IPR003594">
    <property type="entry name" value="HATPase_dom"/>
</dbReference>
<dbReference type="Gene3D" id="3.30.565.10">
    <property type="entry name" value="Histidine kinase-like ATPase, C-terminal domain"/>
    <property type="match status" value="1"/>
</dbReference>
<dbReference type="SMART" id="SM00388">
    <property type="entry name" value="HisKA"/>
    <property type="match status" value="1"/>
</dbReference>
<evidence type="ECO:0000256" key="4">
    <source>
        <dbReference type="ARBA" id="ARBA00022679"/>
    </source>
</evidence>
<feature type="transmembrane region" description="Helical" evidence="7">
    <location>
        <begin position="178"/>
        <end position="201"/>
    </location>
</feature>
<dbReference type="CDD" id="cd00082">
    <property type="entry name" value="HisKA"/>
    <property type="match status" value="1"/>
</dbReference>
<keyword evidence="3" id="KW-0597">Phosphoprotein</keyword>
<keyword evidence="10" id="KW-1185">Reference proteome</keyword>